<accession>A0A953ICC6</accession>
<dbReference type="GO" id="GO:0009055">
    <property type="term" value="F:electron transfer activity"/>
    <property type="evidence" value="ECO:0007669"/>
    <property type="project" value="InterPro"/>
</dbReference>
<proteinExistence type="predicted"/>
<dbReference type="SUPFAM" id="SSF48310">
    <property type="entry name" value="Aldehyde ferredoxin oxidoreductase, C-terminal domains"/>
    <property type="match status" value="1"/>
</dbReference>
<gene>
    <name evidence="2" type="ORF">CWE10_18675</name>
</gene>
<dbReference type="InterPro" id="IPR036503">
    <property type="entry name" value="Ald_Fedxn_OxRdtase_N_sf"/>
</dbReference>
<organism evidence="2 3">
    <name type="scientific">Symbiobacterium thermophilum</name>
    <dbReference type="NCBI Taxonomy" id="2734"/>
    <lineage>
        <taxon>Bacteria</taxon>
        <taxon>Bacillati</taxon>
        <taxon>Bacillota</taxon>
        <taxon>Clostridia</taxon>
        <taxon>Eubacteriales</taxon>
        <taxon>Symbiobacteriaceae</taxon>
        <taxon>Symbiobacterium</taxon>
    </lineage>
</organism>
<evidence type="ECO:0000259" key="1">
    <source>
        <dbReference type="SMART" id="SM00790"/>
    </source>
</evidence>
<comment type="caution">
    <text evidence="2">The sequence shown here is derived from an EMBL/GenBank/DDBJ whole genome shotgun (WGS) entry which is preliminary data.</text>
</comment>
<name>A0A953ICC6_SYMTR</name>
<dbReference type="InterPro" id="IPR013983">
    <property type="entry name" value="Ald_Fedxn_OxRdtase_N"/>
</dbReference>
<dbReference type="Proteomes" id="UP000732377">
    <property type="component" value="Unassembled WGS sequence"/>
</dbReference>
<dbReference type="Gene3D" id="3.60.9.10">
    <property type="entry name" value="Aldehyde ferredoxin oxidoreductase, N-terminal domain"/>
    <property type="match status" value="1"/>
</dbReference>
<sequence>MPVYGGCSAGRRASAVASSPRTVWHDRCFLECDAENGGGRPTPVACGAPSANEGSRCVVDRVAERVLRVDLTSGKVSVEPLPPLRGRDCVGPRGRAAACLLADLDPTVDPLGPGSKLAFAAGACAALPLPGASRLVVAGLSPVTGLYADAEAGGVWAAALARVGFAAVVVEGRADRPVYLELSESGARLGDASRLWGLTTVETQAALRVGLADPAAQAVVIGPAGEHAVPFACILHGSTSAAGRAGLGAAMGAKGLKAVVVRSGQGAAAGGAPAGCAGCPRPCRSAALGHKTRQAFAELGLLDAADLREANWLCNAYGLDTLATAAALRGVVRRRRRERREEVFRLIPRLARGELPCSPEALRTADVRRQRDGVPGERELDAVRAAKVLGICRWVVAPSGPLALERVLAGLKAASGASVTSSDLAREEARTEEAIAAFNRGAAAARASVV</sequence>
<evidence type="ECO:0000313" key="3">
    <source>
        <dbReference type="Proteomes" id="UP000732377"/>
    </source>
</evidence>
<dbReference type="Pfam" id="PF02730">
    <property type="entry name" value="AFOR_N"/>
    <property type="match status" value="1"/>
</dbReference>
<dbReference type="PANTHER" id="PTHR30038">
    <property type="entry name" value="ALDEHYDE FERREDOXIN OXIDOREDUCTASE"/>
    <property type="match status" value="1"/>
</dbReference>
<feature type="domain" description="Aldehyde ferredoxin oxidoreductase N-terminal" evidence="1">
    <location>
        <begin position="62"/>
        <end position="265"/>
    </location>
</feature>
<dbReference type="SMART" id="SM00790">
    <property type="entry name" value="AFOR_N"/>
    <property type="match status" value="1"/>
</dbReference>
<dbReference type="InterPro" id="IPR036021">
    <property type="entry name" value="Tungsten_al_ferr_oxy-like_C"/>
</dbReference>
<dbReference type="GO" id="GO:0051536">
    <property type="term" value="F:iron-sulfur cluster binding"/>
    <property type="evidence" value="ECO:0007669"/>
    <property type="project" value="InterPro"/>
</dbReference>
<dbReference type="PANTHER" id="PTHR30038:SF0">
    <property type="entry name" value="TUNGSTEN-CONTAINING ALDEHYDE FERREDOXIN OXIDOREDUCTASE"/>
    <property type="match status" value="1"/>
</dbReference>
<evidence type="ECO:0000313" key="2">
    <source>
        <dbReference type="EMBL" id="MBY6278159.1"/>
    </source>
</evidence>
<dbReference type="EMBL" id="PIUK01000364">
    <property type="protein sequence ID" value="MBY6278159.1"/>
    <property type="molecule type" value="Genomic_DNA"/>
</dbReference>
<dbReference type="SUPFAM" id="SSF56228">
    <property type="entry name" value="Aldehyde ferredoxin oxidoreductase, N-terminal domain"/>
    <property type="match status" value="1"/>
</dbReference>
<protein>
    <recommendedName>
        <fullName evidence="1">Aldehyde ferredoxin oxidoreductase N-terminal domain-containing protein</fullName>
    </recommendedName>
</protein>
<dbReference type="InterPro" id="IPR051919">
    <property type="entry name" value="W-dependent_AOR"/>
</dbReference>
<dbReference type="GO" id="GO:0016625">
    <property type="term" value="F:oxidoreductase activity, acting on the aldehyde or oxo group of donors, iron-sulfur protein as acceptor"/>
    <property type="evidence" value="ECO:0007669"/>
    <property type="project" value="InterPro"/>
</dbReference>
<dbReference type="AlphaFoldDB" id="A0A953ICC6"/>
<reference evidence="2" key="1">
    <citation type="submission" date="2017-11" db="EMBL/GenBank/DDBJ databases">
        <title>Three new genomes from thermophilic consortium.</title>
        <authorList>
            <person name="Quaggio R."/>
            <person name="Amgarten D."/>
            <person name="Setubal J.C."/>
        </authorList>
    </citation>
    <scope>NUCLEOTIDE SEQUENCE</scope>
    <source>
        <strain evidence="2">ZCTH01-B2</strain>
    </source>
</reference>